<feature type="region of interest" description="Disordered" evidence="1">
    <location>
        <begin position="139"/>
        <end position="167"/>
    </location>
</feature>
<evidence type="ECO:0000256" key="1">
    <source>
        <dbReference type="SAM" id="MobiDB-lite"/>
    </source>
</evidence>
<dbReference type="Proteomes" id="UP001286313">
    <property type="component" value="Unassembled WGS sequence"/>
</dbReference>
<evidence type="ECO:0000313" key="2">
    <source>
        <dbReference type="EMBL" id="KAK3890108.1"/>
    </source>
</evidence>
<comment type="caution">
    <text evidence="2">The sequence shown here is derived from an EMBL/GenBank/DDBJ whole genome shotgun (WGS) entry which is preliminary data.</text>
</comment>
<accession>A0AAE1KZM4</accession>
<organism evidence="2 3">
    <name type="scientific">Petrolisthes cinctipes</name>
    <name type="common">Flat porcelain crab</name>
    <dbReference type="NCBI Taxonomy" id="88211"/>
    <lineage>
        <taxon>Eukaryota</taxon>
        <taxon>Metazoa</taxon>
        <taxon>Ecdysozoa</taxon>
        <taxon>Arthropoda</taxon>
        <taxon>Crustacea</taxon>
        <taxon>Multicrustacea</taxon>
        <taxon>Malacostraca</taxon>
        <taxon>Eumalacostraca</taxon>
        <taxon>Eucarida</taxon>
        <taxon>Decapoda</taxon>
        <taxon>Pleocyemata</taxon>
        <taxon>Anomura</taxon>
        <taxon>Galatheoidea</taxon>
        <taxon>Porcellanidae</taxon>
        <taxon>Petrolisthes</taxon>
    </lineage>
</organism>
<protein>
    <submittedName>
        <fullName evidence="2">Uncharacterized protein</fullName>
    </submittedName>
</protein>
<sequence length="225" mass="24293">MGPTSTAISTTATAPTFTAATVAGTATLHASGALHSSPQATGRTRETSRAVATWCPPRYCLHLTPRQLNATHHATLHVATHYTAKPLLTSQPFTREALAARQPHHPPTTPCVPNHTNARTLLWVEDFGSGEQFLGLRFRTRDKSDPSDPSGVTLPSANDRDSPLPAAATSPLHLLQTPLHSPVACISQARPTASQQQLLPITWCSPYSYYVPLCLLTKPQSRVYH</sequence>
<reference evidence="2" key="1">
    <citation type="submission" date="2023-10" db="EMBL/GenBank/DDBJ databases">
        <title>Genome assemblies of two species of porcelain crab, Petrolisthes cinctipes and Petrolisthes manimaculis (Anomura: Porcellanidae).</title>
        <authorList>
            <person name="Angst P."/>
        </authorList>
    </citation>
    <scope>NUCLEOTIDE SEQUENCE</scope>
    <source>
        <strain evidence="2">PB745_01</strain>
        <tissue evidence="2">Gill</tissue>
    </source>
</reference>
<proteinExistence type="predicted"/>
<name>A0AAE1KZM4_PETCI</name>
<gene>
    <name evidence="2" type="ORF">Pcinc_005915</name>
</gene>
<dbReference type="AlphaFoldDB" id="A0AAE1KZM4"/>
<evidence type="ECO:0000313" key="3">
    <source>
        <dbReference type="Proteomes" id="UP001286313"/>
    </source>
</evidence>
<keyword evidence="3" id="KW-1185">Reference proteome</keyword>
<dbReference type="EMBL" id="JAWQEG010000441">
    <property type="protein sequence ID" value="KAK3890108.1"/>
    <property type="molecule type" value="Genomic_DNA"/>
</dbReference>